<dbReference type="Proteomes" id="UP000823388">
    <property type="component" value="Chromosome 1K"/>
</dbReference>
<dbReference type="AlphaFoldDB" id="A0A8T0XJX1"/>
<reference evidence="1" key="1">
    <citation type="submission" date="2020-05" db="EMBL/GenBank/DDBJ databases">
        <title>WGS assembly of Panicum virgatum.</title>
        <authorList>
            <person name="Lovell J.T."/>
            <person name="Jenkins J."/>
            <person name="Shu S."/>
            <person name="Juenger T.E."/>
            <person name="Schmutz J."/>
        </authorList>
    </citation>
    <scope>NUCLEOTIDE SEQUENCE</scope>
    <source>
        <strain evidence="1">AP13</strain>
    </source>
</reference>
<evidence type="ECO:0000313" key="1">
    <source>
        <dbReference type="EMBL" id="KAG2659228.1"/>
    </source>
</evidence>
<evidence type="ECO:0000313" key="2">
    <source>
        <dbReference type="Proteomes" id="UP000823388"/>
    </source>
</evidence>
<name>A0A8T0XJX1_PANVG</name>
<dbReference type="EMBL" id="CM029037">
    <property type="protein sequence ID" value="KAG2659228.1"/>
    <property type="molecule type" value="Genomic_DNA"/>
</dbReference>
<gene>
    <name evidence="1" type="ORF">PVAP13_1KG363700</name>
</gene>
<organism evidence="1 2">
    <name type="scientific">Panicum virgatum</name>
    <name type="common">Blackwell switchgrass</name>
    <dbReference type="NCBI Taxonomy" id="38727"/>
    <lineage>
        <taxon>Eukaryota</taxon>
        <taxon>Viridiplantae</taxon>
        <taxon>Streptophyta</taxon>
        <taxon>Embryophyta</taxon>
        <taxon>Tracheophyta</taxon>
        <taxon>Spermatophyta</taxon>
        <taxon>Magnoliopsida</taxon>
        <taxon>Liliopsida</taxon>
        <taxon>Poales</taxon>
        <taxon>Poaceae</taxon>
        <taxon>PACMAD clade</taxon>
        <taxon>Panicoideae</taxon>
        <taxon>Panicodae</taxon>
        <taxon>Paniceae</taxon>
        <taxon>Panicinae</taxon>
        <taxon>Panicum</taxon>
        <taxon>Panicum sect. Hiantes</taxon>
    </lineage>
</organism>
<accession>A0A8T0XJX1</accession>
<sequence>MLSQLIRSRYFVFACRSRRRRTSSMRPRSGHSRAKAAIRSAGRGRRPIIPIQCFIAEAKWCSVVAVTSSGTGPRGEVRDKQLYRTRRDPSRILGSMLECIFLLPSPTF</sequence>
<proteinExistence type="predicted"/>
<comment type="caution">
    <text evidence="1">The sequence shown here is derived from an EMBL/GenBank/DDBJ whole genome shotgun (WGS) entry which is preliminary data.</text>
</comment>
<protein>
    <submittedName>
        <fullName evidence="1">Uncharacterized protein</fullName>
    </submittedName>
</protein>
<keyword evidence="2" id="KW-1185">Reference proteome</keyword>